<gene>
    <name evidence="1" type="ORF">SDC9_197304</name>
</gene>
<protein>
    <submittedName>
        <fullName evidence="1">Uncharacterized protein</fullName>
    </submittedName>
</protein>
<organism evidence="1">
    <name type="scientific">bioreactor metagenome</name>
    <dbReference type="NCBI Taxonomy" id="1076179"/>
    <lineage>
        <taxon>unclassified sequences</taxon>
        <taxon>metagenomes</taxon>
        <taxon>ecological metagenomes</taxon>
    </lineage>
</organism>
<reference evidence="1" key="1">
    <citation type="submission" date="2019-08" db="EMBL/GenBank/DDBJ databases">
        <authorList>
            <person name="Kucharzyk K."/>
            <person name="Murdoch R.W."/>
            <person name="Higgins S."/>
            <person name="Loffler F."/>
        </authorList>
    </citation>
    <scope>NUCLEOTIDE SEQUENCE</scope>
</reference>
<dbReference type="AlphaFoldDB" id="A0A645IFS9"/>
<dbReference type="EMBL" id="VSSQ01113151">
    <property type="protein sequence ID" value="MPN49682.1"/>
    <property type="molecule type" value="Genomic_DNA"/>
</dbReference>
<sequence>MYGLSHELEPYFQQTASSPVRKPQRPLCDWWRQILDEISRRKVPRRFELGCILLDLSFEWQQEFEKRVQILCASVKGREKFQMEDVQGTWVRVDSEVSDAAIVAVPVQTHFYPERTKIVDRMALEALEKAEARIAVVMLIDVELGHWPYSGIYVIDRNWPD</sequence>
<comment type="caution">
    <text evidence="1">The sequence shown here is derived from an EMBL/GenBank/DDBJ whole genome shotgun (WGS) entry which is preliminary data.</text>
</comment>
<proteinExistence type="predicted"/>
<evidence type="ECO:0000313" key="1">
    <source>
        <dbReference type="EMBL" id="MPN49682.1"/>
    </source>
</evidence>
<name>A0A645IFS9_9ZZZZ</name>
<accession>A0A645IFS9</accession>